<dbReference type="InterPro" id="IPR036396">
    <property type="entry name" value="Cyt_P450_sf"/>
</dbReference>
<dbReference type="GO" id="GO:0016705">
    <property type="term" value="F:oxidoreductase activity, acting on paired donors, with incorporation or reduction of molecular oxygen"/>
    <property type="evidence" value="ECO:0007669"/>
    <property type="project" value="InterPro"/>
</dbReference>
<keyword evidence="4" id="KW-0479">Metal-binding</keyword>
<reference evidence="9" key="5">
    <citation type="submission" date="2018-04" db="UniProtKB">
        <authorList>
            <consortium name="EnsemblFungi"/>
        </authorList>
    </citation>
    <scope>IDENTIFICATION</scope>
    <source>
        <strain evidence="9">R3-111a-1</strain>
    </source>
</reference>
<sequence>MILTESWTLPSLAGAVLSPASVGFLAAVWLGYKILVMLYNISPLHPLYRFPGPKLAAATCAYEAYYDWRLVGRYSKAVKQMHERYGPLVRIGPGELHCCDSAFTDEIYAGSGRIRDCTQRCKSQYPGGLLAGRYEVRVIASLRPLLADVDAVAPGNAAVASFAATPHELHRARRSPMSRFFSRSQILKLESEVLDFAQLAVDKMLRSAGGEPLNLGSAFQCFTGRHNLQPLLWRAHGIRSAGGVGAQHCNLDAVPSEAHMRHKFLLRKASEYLPMLAKYVSEDTRNLLHHMDVVIPGYIRAAVADPTNNRLFAELARGKTQAPEKSKAAAAGQRLSAEGFALLIAGTETTAATLTVISYHVLANPHILARLQQDLEDMAPETLKWVELEKRPYLWAVVHEGLRMMPGVAPRSARIARDEDLVYKSRDGGGADWVIPRGTPVSMTPWINHWDEDLYPDPDGFRPDRWLLDDGGAG</sequence>
<evidence type="ECO:0000256" key="6">
    <source>
        <dbReference type="ARBA" id="ARBA00023033"/>
    </source>
</evidence>
<evidence type="ECO:0000256" key="4">
    <source>
        <dbReference type="ARBA" id="ARBA00022723"/>
    </source>
</evidence>
<dbReference type="STRING" id="644352.J3NXJ2"/>
<reference evidence="9" key="4">
    <citation type="journal article" date="2015" name="G3 (Bethesda)">
        <title>Genome sequences of three phytopathogenic species of the Magnaporthaceae family of fungi.</title>
        <authorList>
            <person name="Okagaki L.H."/>
            <person name="Nunes C.C."/>
            <person name="Sailsbery J."/>
            <person name="Clay B."/>
            <person name="Brown D."/>
            <person name="John T."/>
            <person name="Oh Y."/>
            <person name="Young N."/>
            <person name="Fitzgerald M."/>
            <person name="Haas B.J."/>
            <person name="Zeng Q."/>
            <person name="Young S."/>
            <person name="Adiconis X."/>
            <person name="Fan L."/>
            <person name="Levin J.Z."/>
            <person name="Mitchell T.K."/>
            <person name="Okubara P.A."/>
            <person name="Farman M.L."/>
            <person name="Kohn L.M."/>
            <person name="Birren B."/>
            <person name="Ma L.-J."/>
            <person name="Dean R.A."/>
        </authorList>
    </citation>
    <scope>NUCLEOTIDE SEQUENCE</scope>
    <source>
        <strain evidence="9">R3-111a-1</strain>
    </source>
</reference>
<keyword evidence="5" id="KW-0408">Iron</keyword>
<name>J3NXJ2_GAET3</name>
<reference evidence="8" key="2">
    <citation type="submission" date="2010-07" db="EMBL/GenBank/DDBJ databases">
        <authorList>
            <consortium name="The Broad Institute Genome Sequencing Platform"/>
            <consortium name="Broad Institute Genome Sequencing Center for Infectious Disease"/>
            <person name="Ma L.-J."/>
            <person name="Dead R."/>
            <person name="Young S."/>
            <person name="Zeng Q."/>
            <person name="Koehrsen M."/>
            <person name="Alvarado L."/>
            <person name="Berlin A."/>
            <person name="Chapman S.B."/>
            <person name="Chen Z."/>
            <person name="Freedman E."/>
            <person name="Gellesch M."/>
            <person name="Goldberg J."/>
            <person name="Griggs A."/>
            <person name="Gujja S."/>
            <person name="Heilman E.R."/>
            <person name="Heiman D."/>
            <person name="Hepburn T."/>
            <person name="Howarth C."/>
            <person name="Jen D."/>
            <person name="Larson L."/>
            <person name="Mehta T."/>
            <person name="Neiman D."/>
            <person name="Pearson M."/>
            <person name="Roberts A."/>
            <person name="Saif S."/>
            <person name="Shea T."/>
            <person name="Shenoy N."/>
            <person name="Sisk P."/>
            <person name="Stolte C."/>
            <person name="Sykes S."/>
            <person name="Walk T."/>
            <person name="White J."/>
            <person name="Yandava C."/>
            <person name="Haas B."/>
            <person name="Nusbaum C."/>
            <person name="Birren B."/>
        </authorList>
    </citation>
    <scope>NUCLEOTIDE SEQUENCE</scope>
    <source>
        <strain evidence="8">R3-111a-1</strain>
    </source>
</reference>
<dbReference type="EnsemblFungi" id="EJT76074">
    <property type="protein sequence ID" value="EJT76074"/>
    <property type="gene ID" value="GGTG_05998"/>
</dbReference>
<dbReference type="HOGENOM" id="CLU_001570_14_4_1"/>
<dbReference type="GeneID" id="20346456"/>
<dbReference type="Pfam" id="PF00067">
    <property type="entry name" value="p450"/>
    <property type="match status" value="1"/>
</dbReference>
<dbReference type="PANTHER" id="PTHR24305:SF147">
    <property type="entry name" value="P450, PUTATIVE (EUROFUNG)-RELATED"/>
    <property type="match status" value="1"/>
</dbReference>
<dbReference type="InterPro" id="IPR050121">
    <property type="entry name" value="Cytochrome_P450_monoxygenase"/>
</dbReference>
<evidence type="ECO:0000313" key="9">
    <source>
        <dbReference type="EnsemblFungi" id="EJT76074"/>
    </source>
</evidence>
<dbReference type="RefSeq" id="XP_009222074.1">
    <property type="nucleotide sequence ID" value="XM_009223810.1"/>
</dbReference>
<dbReference type="InterPro" id="IPR002403">
    <property type="entry name" value="Cyt_P450_E_grp-IV"/>
</dbReference>
<dbReference type="EMBL" id="GL385397">
    <property type="protein sequence ID" value="EJT76074.1"/>
    <property type="molecule type" value="Genomic_DNA"/>
</dbReference>
<dbReference type="Gene3D" id="1.10.630.10">
    <property type="entry name" value="Cytochrome P450"/>
    <property type="match status" value="1"/>
</dbReference>
<evidence type="ECO:0000256" key="1">
    <source>
        <dbReference type="ARBA" id="ARBA00001971"/>
    </source>
</evidence>
<keyword evidence="7" id="KW-1133">Transmembrane helix</keyword>
<protein>
    <submittedName>
        <fullName evidence="8">Benzoate 4-monooxygenase cytochrome P450</fullName>
    </submittedName>
</protein>
<reference evidence="10" key="1">
    <citation type="submission" date="2010-07" db="EMBL/GenBank/DDBJ databases">
        <title>The genome sequence of Gaeumannomyces graminis var. tritici strain R3-111a-1.</title>
        <authorList>
            <consortium name="The Broad Institute Genome Sequencing Platform"/>
            <person name="Ma L.-J."/>
            <person name="Dead R."/>
            <person name="Young S."/>
            <person name="Zeng Q."/>
            <person name="Koehrsen M."/>
            <person name="Alvarado L."/>
            <person name="Berlin A."/>
            <person name="Chapman S.B."/>
            <person name="Chen Z."/>
            <person name="Freedman E."/>
            <person name="Gellesch M."/>
            <person name="Goldberg J."/>
            <person name="Griggs A."/>
            <person name="Gujja S."/>
            <person name="Heilman E.R."/>
            <person name="Heiman D."/>
            <person name="Hepburn T."/>
            <person name="Howarth C."/>
            <person name="Jen D."/>
            <person name="Larson L."/>
            <person name="Mehta T."/>
            <person name="Neiman D."/>
            <person name="Pearson M."/>
            <person name="Roberts A."/>
            <person name="Saif S."/>
            <person name="Shea T."/>
            <person name="Shenoy N."/>
            <person name="Sisk P."/>
            <person name="Stolte C."/>
            <person name="Sykes S."/>
            <person name="Walk T."/>
            <person name="White J."/>
            <person name="Yandava C."/>
            <person name="Haas B."/>
            <person name="Nusbaum C."/>
            <person name="Birren B."/>
        </authorList>
    </citation>
    <scope>NUCLEOTIDE SEQUENCE [LARGE SCALE GENOMIC DNA]</scope>
    <source>
        <strain evidence="10">R3-111a-1</strain>
    </source>
</reference>
<dbReference type="Proteomes" id="UP000006039">
    <property type="component" value="Unassembled WGS sequence"/>
</dbReference>
<keyword evidence="6 8" id="KW-0560">Oxidoreductase</keyword>
<gene>
    <name evidence="9" type="primary">20346456</name>
    <name evidence="8" type="ORF">GGTG_05998</name>
</gene>
<dbReference type="SUPFAM" id="SSF48264">
    <property type="entry name" value="Cytochrome P450"/>
    <property type="match status" value="1"/>
</dbReference>
<evidence type="ECO:0000256" key="3">
    <source>
        <dbReference type="ARBA" id="ARBA00022617"/>
    </source>
</evidence>
<dbReference type="eggNOG" id="KOG0158">
    <property type="taxonomic scope" value="Eukaryota"/>
</dbReference>
<keyword evidence="10" id="KW-1185">Reference proteome</keyword>
<evidence type="ECO:0000256" key="7">
    <source>
        <dbReference type="SAM" id="Phobius"/>
    </source>
</evidence>
<reference evidence="8" key="3">
    <citation type="submission" date="2010-09" db="EMBL/GenBank/DDBJ databases">
        <title>Annotation of Gaeumannomyces graminis var. tritici R3-111a-1.</title>
        <authorList>
            <consortium name="The Broad Institute Genome Sequencing Platform"/>
            <person name="Ma L.-J."/>
            <person name="Dead R."/>
            <person name="Young S.K."/>
            <person name="Zeng Q."/>
            <person name="Gargeya S."/>
            <person name="Fitzgerald M."/>
            <person name="Haas B."/>
            <person name="Abouelleil A."/>
            <person name="Alvarado L."/>
            <person name="Arachchi H.M."/>
            <person name="Berlin A."/>
            <person name="Brown A."/>
            <person name="Chapman S.B."/>
            <person name="Chen Z."/>
            <person name="Dunbar C."/>
            <person name="Freedman E."/>
            <person name="Gearin G."/>
            <person name="Gellesch M."/>
            <person name="Goldberg J."/>
            <person name="Griggs A."/>
            <person name="Gujja S."/>
            <person name="Heiman D."/>
            <person name="Howarth C."/>
            <person name="Larson L."/>
            <person name="Lui A."/>
            <person name="MacDonald P.J.P."/>
            <person name="Mehta T."/>
            <person name="Montmayeur A."/>
            <person name="Murphy C."/>
            <person name="Neiman D."/>
            <person name="Pearson M."/>
            <person name="Priest M."/>
            <person name="Roberts A."/>
            <person name="Saif S."/>
            <person name="Shea T."/>
            <person name="Shenoy N."/>
            <person name="Sisk P."/>
            <person name="Stolte C."/>
            <person name="Sykes S."/>
            <person name="Yandava C."/>
            <person name="Wortman J."/>
            <person name="Nusbaum C."/>
            <person name="Birren B."/>
        </authorList>
    </citation>
    <scope>NUCLEOTIDE SEQUENCE</scope>
    <source>
        <strain evidence="8">R3-111a-1</strain>
    </source>
</reference>
<dbReference type="CDD" id="cd11062">
    <property type="entry name" value="CYP58-like"/>
    <property type="match status" value="1"/>
</dbReference>
<keyword evidence="6 8" id="KW-0503">Monooxygenase</keyword>
<dbReference type="InterPro" id="IPR001128">
    <property type="entry name" value="Cyt_P450"/>
</dbReference>
<comment type="similarity">
    <text evidence="2">Belongs to the cytochrome P450 family.</text>
</comment>
<dbReference type="GO" id="GO:0004497">
    <property type="term" value="F:monooxygenase activity"/>
    <property type="evidence" value="ECO:0007669"/>
    <property type="project" value="UniProtKB-KW"/>
</dbReference>
<keyword evidence="3" id="KW-0349">Heme</keyword>
<feature type="transmembrane region" description="Helical" evidence="7">
    <location>
        <begin position="12"/>
        <end position="32"/>
    </location>
</feature>
<organism evidence="8">
    <name type="scientific">Gaeumannomyces tritici (strain R3-111a-1)</name>
    <name type="common">Wheat and barley take-all root rot fungus</name>
    <name type="synonym">Gaeumannomyces graminis var. tritici</name>
    <dbReference type="NCBI Taxonomy" id="644352"/>
    <lineage>
        <taxon>Eukaryota</taxon>
        <taxon>Fungi</taxon>
        <taxon>Dikarya</taxon>
        <taxon>Ascomycota</taxon>
        <taxon>Pezizomycotina</taxon>
        <taxon>Sordariomycetes</taxon>
        <taxon>Sordariomycetidae</taxon>
        <taxon>Magnaporthales</taxon>
        <taxon>Magnaporthaceae</taxon>
        <taxon>Gaeumannomyces</taxon>
    </lineage>
</organism>
<evidence type="ECO:0000313" key="10">
    <source>
        <dbReference type="Proteomes" id="UP000006039"/>
    </source>
</evidence>
<dbReference type="GO" id="GO:0005506">
    <property type="term" value="F:iron ion binding"/>
    <property type="evidence" value="ECO:0007669"/>
    <property type="project" value="InterPro"/>
</dbReference>
<evidence type="ECO:0000256" key="5">
    <source>
        <dbReference type="ARBA" id="ARBA00023004"/>
    </source>
</evidence>
<keyword evidence="7" id="KW-0472">Membrane</keyword>
<dbReference type="GO" id="GO:0020037">
    <property type="term" value="F:heme binding"/>
    <property type="evidence" value="ECO:0007669"/>
    <property type="project" value="InterPro"/>
</dbReference>
<proteinExistence type="inferred from homology"/>
<dbReference type="PRINTS" id="PR00465">
    <property type="entry name" value="EP450IV"/>
</dbReference>
<dbReference type="AlphaFoldDB" id="J3NXJ2"/>
<evidence type="ECO:0000313" key="8">
    <source>
        <dbReference type="EMBL" id="EJT76074.1"/>
    </source>
</evidence>
<evidence type="ECO:0000256" key="2">
    <source>
        <dbReference type="ARBA" id="ARBA00010617"/>
    </source>
</evidence>
<dbReference type="OrthoDB" id="3945418at2759"/>
<keyword evidence="7" id="KW-0812">Transmembrane</keyword>
<accession>J3NXJ2</accession>
<comment type="cofactor">
    <cofactor evidence="1">
        <name>heme</name>
        <dbReference type="ChEBI" id="CHEBI:30413"/>
    </cofactor>
</comment>
<dbReference type="PANTHER" id="PTHR24305">
    <property type="entry name" value="CYTOCHROME P450"/>
    <property type="match status" value="1"/>
</dbReference>
<dbReference type="VEuPathDB" id="FungiDB:GGTG_05998"/>